<dbReference type="Proteomes" id="UP000073492">
    <property type="component" value="Unassembled WGS sequence"/>
</dbReference>
<dbReference type="EMBL" id="LFZO01000683">
    <property type="protein sequence ID" value="KXT00370.1"/>
    <property type="molecule type" value="Genomic_DNA"/>
</dbReference>
<name>A0A139HD36_9PEZI</name>
<sequence>MTLDDVFTVSKVARDERQHLSTFYSESTQIRLIYRCYRVPTADSGALMERAKETAFSHTRLGFDAEHEHGTKTHEW</sequence>
<comment type="caution">
    <text evidence="1">The sequence shown here is derived from an EMBL/GenBank/DDBJ whole genome shotgun (WGS) entry which is preliminary data.</text>
</comment>
<proteinExistence type="predicted"/>
<organism evidence="1 2">
    <name type="scientific">Pseudocercospora musae</name>
    <dbReference type="NCBI Taxonomy" id="113226"/>
    <lineage>
        <taxon>Eukaryota</taxon>
        <taxon>Fungi</taxon>
        <taxon>Dikarya</taxon>
        <taxon>Ascomycota</taxon>
        <taxon>Pezizomycotina</taxon>
        <taxon>Dothideomycetes</taxon>
        <taxon>Dothideomycetidae</taxon>
        <taxon>Mycosphaerellales</taxon>
        <taxon>Mycosphaerellaceae</taxon>
        <taxon>Pseudocercospora</taxon>
    </lineage>
</organism>
<evidence type="ECO:0000313" key="1">
    <source>
        <dbReference type="EMBL" id="KXT00370.1"/>
    </source>
</evidence>
<accession>A0A139HD36</accession>
<reference evidence="1 2" key="1">
    <citation type="submission" date="2015-07" db="EMBL/GenBank/DDBJ databases">
        <title>Comparative genomics of the Sigatoka disease complex on banana suggests a link between parallel evolutionary changes in Pseudocercospora fijiensis and Pseudocercospora eumusae and increased virulence on the banana host.</title>
        <authorList>
            <person name="Chang T.-C."/>
            <person name="Salvucci A."/>
            <person name="Crous P.W."/>
            <person name="Stergiopoulos I."/>
        </authorList>
    </citation>
    <scope>NUCLEOTIDE SEQUENCE [LARGE SCALE GENOMIC DNA]</scope>
    <source>
        <strain evidence="1 2">CBS 116634</strain>
    </source>
</reference>
<evidence type="ECO:0000313" key="2">
    <source>
        <dbReference type="Proteomes" id="UP000073492"/>
    </source>
</evidence>
<gene>
    <name evidence="1" type="ORF">AC579_3816</name>
</gene>
<dbReference type="OrthoDB" id="5371583at2759"/>
<keyword evidence="2" id="KW-1185">Reference proteome</keyword>
<protein>
    <submittedName>
        <fullName evidence="1">Uncharacterized protein</fullName>
    </submittedName>
</protein>
<dbReference type="AlphaFoldDB" id="A0A139HD36"/>